<feature type="compositionally biased region" description="Basic and acidic residues" evidence="1">
    <location>
        <begin position="54"/>
        <end position="66"/>
    </location>
</feature>
<sequence>MVHRADPRHRAPDAVHRPLHESRRPARLQQTRYTARGRLRSRTRRQGFAPRPSECLRRPDGVHPRT</sequence>
<feature type="compositionally biased region" description="Basic residues" evidence="1">
    <location>
        <begin position="35"/>
        <end position="45"/>
    </location>
</feature>
<proteinExistence type="predicted"/>
<evidence type="ECO:0000313" key="2">
    <source>
        <dbReference type="EMBL" id="TDC97233.1"/>
    </source>
</evidence>
<dbReference type="AlphaFoldDB" id="A0A4R4V6P2"/>
<evidence type="ECO:0000256" key="1">
    <source>
        <dbReference type="SAM" id="MobiDB-lite"/>
    </source>
</evidence>
<dbReference type="NCBIfam" id="TIGR01643">
    <property type="entry name" value="YD_repeat_2x"/>
    <property type="match status" value="1"/>
</dbReference>
<dbReference type="InterPro" id="IPR006530">
    <property type="entry name" value="YD"/>
</dbReference>
<accession>A0A4R4V6P2</accession>
<feature type="compositionally biased region" description="Basic and acidic residues" evidence="1">
    <location>
        <begin position="1"/>
        <end position="24"/>
    </location>
</feature>
<name>A0A4R4V6P2_9ACTN</name>
<evidence type="ECO:0000313" key="3">
    <source>
        <dbReference type="Proteomes" id="UP000295258"/>
    </source>
</evidence>
<protein>
    <submittedName>
        <fullName evidence="2">Uncharacterized protein</fullName>
    </submittedName>
</protein>
<comment type="caution">
    <text evidence="2">The sequence shown here is derived from an EMBL/GenBank/DDBJ whole genome shotgun (WGS) entry which is preliminary data.</text>
</comment>
<dbReference type="Proteomes" id="UP000295258">
    <property type="component" value="Unassembled WGS sequence"/>
</dbReference>
<feature type="region of interest" description="Disordered" evidence="1">
    <location>
        <begin position="1"/>
        <end position="66"/>
    </location>
</feature>
<organism evidence="2 3">
    <name type="scientific">Nonomuraea deserti</name>
    <dbReference type="NCBI Taxonomy" id="1848322"/>
    <lineage>
        <taxon>Bacteria</taxon>
        <taxon>Bacillati</taxon>
        <taxon>Actinomycetota</taxon>
        <taxon>Actinomycetes</taxon>
        <taxon>Streptosporangiales</taxon>
        <taxon>Streptosporangiaceae</taxon>
        <taxon>Nonomuraea</taxon>
    </lineage>
</organism>
<reference evidence="2 3" key="1">
    <citation type="submission" date="2019-03" db="EMBL/GenBank/DDBJ databases">
        <title>Draft genome sequences of novel Actinobacteria.</title>
        <authorList>
            <person name="Sahin N."/>
            <person name="Ay H."/>
            <person name="Saygin H."/>
        </authorList>
    </citation>
    <scope>NUCLEOTIDE SEQUENCE [LARGE SCALE GENOMIC DNA]</scope>
    <source>
        <strain evidence="2 3">KC310</strain>
    </source>
</reference>
<dbReference type="EMBL" id="SMKO01000155">
    <property type="protein sequence ID" value="TDC97233.1"/>
    <property type="molecule type" value="Genomic_DNA"/>
</dbReference>
<keyword evidence="3" id="KW-1185">Reference proteome</keyword>
<gene>
    <name evidence="2" type="ORF">E1292_37395</name>
</gene>